<evidence type="ECO:0000313" key="2">
    <source>
        <dbReference type="Proteomes" id="UP001589793"/>
    </source>
</evidence>
<reference evidence="1 2" key="1">
    <citation type="submission" date="2024-09" db="EMBL/GenBank/DDBJ databases">
        <authorList>
            <person name="Sun Q."/>
            <person name="Mori K."/>
        </authorList>
    </citation>
    <scope>NUCLEOTIDE SEQUENCE [LARGE SCALE GENOMIC DNA]</scope>
    <source>
        <strain evidence="1 2">CICC 10874</strain>
    </source>
</reference>
<sequence>MNTFHRVDQLHRIDRVASQSTTRTEDEVSSSHRLRLLFAR</sequence>
<proteinExistence type="predicted"/>
<dbReference type="RefSeq" id="WP_376982157.1">
    <property type="nucleotide sequence ID" value="NZ_JBHLSV010000021.1"/>
</dbReference>
<dbReference type="Proteomes" id="UP001589793">
    <property type="component" value="Unassembled WGS sequence"/>
</dbReference>
<accession>A0ABV6RE45</accession>
<organism evidence="1 2">
    <name type="scientific">Brachybacterium hainanense</name>
    <dbReference type="NCBI Taxonomy" id="1541174"/>
    <lineage>
        <taxon>Bacteria</taxon>
        <taxon>Bacillati</taxon>
        <taxon>Actinomycetota</taxon>
        <taxon>Actinomycetes</taxon>
        <taxon>Micrococcales</taxon>
        <taxon>Dermabacteraceae</taxon>
        <taxon>Brachybacterium</taxon>
    </lineage>
</organism>
<protein>
    <submittedName>
        <fullName evidence="1">Uncharacterized protein</fullName>
    </submittedName>
</protein>
<gene>
    <name evidence="1" type="ORF">ACFFF6_15015</name>
</gene>
<keyword evidence="2" id="KW-1185">Reference proteome</keyword>
<name>A0ABV6RE45_9MICO</name>
<evidence type="ECO:0000313" key="1">
    <source>
        <dbReference type="EMBL" id="MFC0675273.1"/>
    </source>
</evidence>
<comment type="caution">
    <text evidence="1">The sequence shown here is derived from an EMBL/GenBank/DDBJ whole genome shotgun (WGS) entry which is preliminary data.</text>
</comment>
<dbReference type="EMBL" id="JBHLSV010000021">
    <property type="protein sequence ID" value="MFC0675273.1"/>
    <property type="molecule type" value="Genomic_DNA"/>
</dbReference>